<reference evidence="3" key="3">
    <citation type="submission" date="2020-06" db="EMBL/GenBank/DDBJ databases">
        <title>Helianthus annuus Genome sequencing and assembly Release 2.</title>
        <authorList>
            <person name="Gouzy J."/>
            <person name="Langlade N."/>
            <person name="Munos S."/>
        </authorList>
    </citation>
    <scope>NUCLEOTIDE SEQUENCE</scope>
    <source>
        <tissue evidence="3">Leaves</tissue>
    </source>
</reference>
<dbReference type="CDD" id="cd04051">
    <property type="entry name" value="C2_SRC2_like"/>
    <property type="match status" value="1"/>
</dbReference>
<reference evidence="3 5" key="1">
    <citation type="journal article" date="2017" name="Nature">
        <title>The sunflower genome provides insights into oil metabolism, flowering and Asterid evolution.</title>
        <authorList>
            <person name="Badouin H."/>
            <person name="Gouzy J."/>
            <person name="Grassa C.J."/>
            <person name="Murat F."/>
            <person name="Staton S.E."/>
            <person name="Cottret L."/>
            <person name="Lelandais-Briere C."/>
            <person name="Owens G.L."/>
            <person name="Carrere S."/>
            <person name="Mayjonade B."/>
            <person name="Legrand L."/>
            <person name="Gill N."/>
            <person name="Kane N.C."/>
            <person name="Bowers J.E."/>
            <person name="Hubner S."/>
            <person name="Bellec A."/>
            <person name="Berard A."/>
            <person name="Berges H."/>
            <person name="Blanchet N."/>
            <person name="Boniface M.C."/>
            <person name="Brunel D."/>
            <person name="Catrice O."/>
            <person name="Chaidir N."/>
            <person name="Claudel C."/>
            <person name="Donnadieu C."/>
            <person name="Faraut T."/>
            <person name="Fievet G."/>
            <person name="Helmstetter N."/>
            <person name="King M."/>
            <person name="Knapp S.J."/>
            <person name="Lai Z."/>
            <person name="Le Paslier M.C."/>
            <person name="Lippi Y."/>
            <person name="Lorenzon L."/>
            <person name="Mandel J.R."/>
            <person name="Marage G."/>
            <person name="Marchand G."/>
            <person name="Marquand E."/>
            <person name="Bret-Mestries E."/>
            <person name="Morien E."/>
            <person name="Nambeesan S."/>
            <person name="Nguyen T."/>
            <person name="Pegot-Espagnet P."/>
            <person name="Pouilly N."/>
            <person name="Raftis F."/>
            <person name="Sallet E."/>
            <person name="Schiex T."/>
            <person name="Thomas J."/>
            <person name="Vandecasteele C."/>
            <person name="Vares D."/>
            <person name="Vear F."/>
            <person name="Vautrin S."/>
            <person name="Crespi M."/>
            <person name="Mangin B."/>
            <person name="Burke J.M."/>
            <person name="Salse J."/>
            <person name="Munos S."/>
            <person name="Vincourt P."/>
            <person name="Rieseberg L.H."/>
            <person name="Langlade N.B."/>
        </authorList>
    </citation>
    <scope>NUCLEOTIDE SEQUENCE [LARGE SCALE GENOMIC DNA]</scope>
    <source>
        <strain evidence="5">cv. SF193</strain>
        <tissue evidence="3">Leaves</tissue>
    </source>
</reference>
<proteinExistence type="predicted"/>
<organism evidence="4 5">
    <name type="scientific">Helianthus annuus</name>
    <name type="common">Common sunflower</name>
    <dbReference type="NCBI Taxonomy" id="4232"/>
    <lineage>
        <taxon>Eukaryota</taxon>
        <taxon>Viridiplantae</taxon>
        <taxon>Streptophyta</taxon>
        <taxon>Embryophyta</taxon>
        <taxon>Tracheophyta</taxon>
        <taxon>Spermatophyta</taxon>
        <taxon>Magnoliopsida</taxon>
        <taxon>eudicotyledons</taxon>
        <taxon>Gunneridae</taxon>
        <taxon>Pentapetalae</taxon>
        <taxon>asterids</taxon>
        <taxon>campanulids</taxon>
        <taxon>Asterales</taxon>
        <taxon>Asteraceae</taxon>
        <taxon>Asteroideae</taxon>
        <taxon>Heliantheae alliance</taxon>
        <taxon>Heliantheae</taxon>
        <taxon>Helianthus</taxon>
    </lineage>
</organism>
<dbReference type="Gramene" id="mRNA:HanXRQr2_Chr05g0235471">
    <property type="protein sequence ID" value="CDS:HanXRQr2_Chr05g0235471.1"/>
    <property type="gene ID" value="HanXRQr2_Chr05g0235471"/>
</dbReference>
<dbReference type="Gene3D" id="2.60.40.150">
    <property type="entry name" value="C2 domain"/>
    <property type="match status" value="1"/>
</dbReference>
<dbReference type="AlphaFoldDB" id="A0A251UTE8"/>
<protein>
    <submittedName>
        <fullName evidence="3 4">C2 domain-containing protein</fullName>
    </submittedName>
</protein>
<evidence type="ECO:0000256" key="1">
    <source>
        <dbReference type="SAM" id="MobiDB-lite"/>
    </source>
</evidence>
<dbReference type="SUPFAM" id="SSF49562">
    <property type="entry name" value="C2 domain (Calcium/lipid-binding domain, CaLB)"/>
    <property type="match status" value="1"/>
</dbReference>
<reference evidence="4" key="2">
    <citation type="submission" date="2017-02" db="EMBL/GenBank/DDBJ databases">
        <title>Sunflower complete genome.</title>
        <authorList>
            <person name="Langlade N."/>
            <person name="Munos S."/>
        </authorList>
    </citation>
    <scope>NUCLEOTIDE SEQUENCE [LARGE SCALE GENOMIC DNA]</scope>
    <source>
        <tissue evidence="4">Leaves</tissue>
    </source>
</reference>
<evidence type="ECO:0000313" key="4">
    <source>
        <dbReference type="EMBL" id="OTG26660.1"/>
    </source>
</evidence>
<dbReference type="OrthoDB" id="270970at2759"/>
<gene>
    <name evidence="4" type="ORF">HannXRQ_Chr05g0161071</name>
    <name evidence="3" type="ORF">HanXRQr2_Chr05g0235471</name>
</gene>
<feature type="compositionally biased region" description="Polar residues" evidence="1">
    <location>
        <begin position="143"/>
        <end position="160"/>
    </location>
</feature>
<dbReference type="Proteomes" id="UP000215914">
    <property type="component" value="Chromosome 5"/>
</dbReference>
<dbReference type="EMBL" id="MNCJ02000320">
    <property type="protein sequence ID" value="KAF5807600.1"/>
    <property type="molecule type" value="Genomic_DNA"/>
</dbReference>
<dbReference type="PROSITE" id="PS50004">
    <property type="entry name" value="C2"/>
    <property type="match status" value="1"/>
</dbReference>
<dbReference type="InterPro" id="IPR044750">
    <property type="entry name" value="C2_SRC2/BAP"/>
</dbReference>
<evidence type="ECO:0000259" key="2">
    <source>
        <dbReference type="PROSITE" id="PS50004"/>
    </source>
</evidence>
<keyword evidence="5" id="KW-1185">Reference proteome</keyword>
<dbReference type="InterPro" id="IPR035892">
    <property type="entry name" value="C2_domain_sf"/>
</dbReference>
<feature type="domain" description="C2" evidence="2">
    <location>
        <begin position="1"/>
        <end position="110"/>
    </location>
</feature>
<sequence length="208" mass="22892">MDNHSPLDITVISASGLKNIFLFFRMKVYVVVSLINGNSVVEKKTHSSRGRNPKWNHRIKFPVDESAVGTATLLFVLRQHRIWGDKDIGEVSIPVSDLLESNSGGSEHVVDYQVQTMRGKPVGTFTFSLRREKVCHGGDAAGKTSSSHPPTTYVNNQQGNVPAYHQTPGYVNYPGPGGQYGTGAAWYPPGGYAYPPQQMGYNQQQQQP</sequence>
<evidence type="ECO:0000313" key="3">
    <source>
        <dbReference type="EMBL" id="KAF5807600.1"/>
    </source>
</evidence>
<dbReference type="SMART" id="SM00239">
    <property type="entry name" value="C2"/>
    <property type="match status" value="1"/>
</dbReference>
<dbReference type="InterPro" id="IPR000008">
    <property type="entry name" value="C2_dom"/>
</dbReference>
<dbReference type="Pfam" id="PF00168">
    <property type="entry name" value="C2"/>
    <property type="match status" value="1"/>
</dbReference>
<feature type="region of interest" description="Disordered" evidence="1">
    <location>
        <begin position="138"/>
        <end position="161"/>
    </location>
</feature>
<evidence type="ECO:0000313" key="5">
    <source>
        <dbReference type="Proteomes" id="UP000215914"/>
    </source>
</evidence>
<dbReference type="InParanoid" id="A0A251UTE8"/>
<dbReference type="EMBL" id="CM007894">
    <property type="protein sequence ID" value="OTG26660.1"/>
    <property type="molecule type" value="Genomic_DNA"/>
</dbReference>
<dbReference type="PANTHER" id="PTHR32246">
    <property type="entry name" value="INGRESSION PROTEIN FIC1"/>
    <property type="match status" value="1"/>
</dbReference>
<dbReference type="PANTHER" id="PTHR32246:SF124">
    <property type="entry name" value="C2 DOMAIN-CONTAINING PROTEIN"/>
    <property type="match status" value="1"/>
</dbReference>
<dbReference type="GO" id="GO:0006952">
    <property type="term" value="P:defense response"/>
    <property type="evidence" value="ECO:0007669"/>
    <property type="project" value="InterPro"/>
</dbReference>
<accession>A0A251UTE8</accession>
<name>A0A251UTE8_HELAN</name>